<dbReference type="EMBL" id="VFWZ01000005">
    <property type="protein sequence ID" value="TPN84386.1"/>
    <property type="molecule type" value="Genomic_DNA"/>
</dbReference>
<comment type="caution">
    <text evidence="1">The sequence shown here is derived from an EMBL/GenBank/DDBJ whole genome shotgun (WGS) entry which is preliminary data.</text>
</comment>
<protein>
    <submittedName>
        <fullName evidence="1">Uncharacterized protein</fullName>
    </submittedName>
</protein>
<dbReference type="RefSeq" id="WP_140594722.1">
    <property type="nucleotide sequence ID" value="NZ_VFWZ01000005.1"/>
</dbReference>
<sequence>MKIYHILVLGIFCFSCATQQTEKDVVDIFEIINAQLHSKTEQKLIVDKFALPPQSQWWEDKYGILIEDEEGDGLTYFDKSDLPYVTKQRSDLESDKDNRLWSKSKIDIKGNLIDLSVFKKKNKEFSDEWWADVKSVHHQEKIISYTYPVFNKKHTISYVWSTTYTKNAHHGSNKEQLLFKKDKNDRWQMISVTDANSFF</sequence>
<evidence type="ECO:0000313" key="1">
    <source>
        <dbReference type="EMBL" id="TPN84386.1"/>
    </source>
</evidence>
<organism evidence="1 2">
    <name type="scientific">Aquimarina algicola</name>
    <dbReference type="NCBI Taxonomy" id="2589995"/>
    <lineage>
        <taxon>Bacteria</taxon>
        <taxon>Pseudomonadati</taxon>
        <taxon>Bacteroidota</taxon>
        <taxon>Flavobacteriia</taxon>
        <taxon>Flavobacteriales</taxon>
        <taxon>Flavobacteriaceae</taxon>
        <taxon>Aquimarina</taxon>
    </lineage>
</organism>
<reference evidence="1 2" key="1">
    <citation type="submission" date="2019-06" db="EMBL/GenBank/DDBJ databases">
        <authorList>
            <person name="Meng X."/>
        </authorList>
    </citation>
    <scope>NUCLEOTIDE SEQUENCE [LARGE SCALE GENOMIC DNA]</scope>
    <source>
        <strain evidence="1 2">M625</strain>
    </source>
</reference>
<keyword evidence="2" id="KW-1185">Reference proteome</keyword>
<dbReference type="AlphaFoldDB" id="A0A504J0M3"/>
<gene>
    <name evidence="1" type="ORF">FHK87_15730</name>
</gene>
<evidence type="ECO:0000313" key="2">
    <source>
        <dbReference type="Proteomes" id="UP000315540"/>
    </source>
</evidence>
<accession>A0A504J0M3</accession>
<dbReference type="Proteomes" id="UP000315540">
    <property type="component" value="Unassembled WGS sequence"/>
</dbReference>
<name>A0A504J0M3_9FLAO</name>
<proteinExistence type="predicted"/>